<organism evidence="2 3">
    <name type="scientific">Melanomma pulvis-pyrius CBS 109.77</name>
    <dbReference type="NCBI Taxonomy" id="1314802"/>
    <lineage>
        <taxon>Eukaryota</taxon>
        <taxon>Fungi</taxon>
        <taxon>Dikarya</taxon>
        <taxon>Ascomycota</taxon>
        <taxon>Pezizomycotina</taxon>
        <taxon>Dothideomycetes</taxon>
        <taxon>Pleosporomycetidae</taxon>
        <taxon>Pleosporales</taxon>
        <taxon>Melanommataceae</taxon>
        <taxon>Melanomma</taxon>
    </lineage>
</organism>
<evidence type="ECO:0000256" key="1">
    <source>
        <dbReference type="SAM" id="SignalP"/>
    </source>
</evidence>
<keyword evidence="3" id="KW-1185">Reference proteome</keyword>
<evidence type="ECO:0000313" key="3">
    <source>
        <dbReference type="Proteomes" id="UP000799757"/>
    </source>
</evidence>
<evidence type="ECO:0008006" key="4">
    <source>
        <dbReference type="Google" id="ProtNLM"/>
    </source>
</evidence>
<feature type="chain" id="PRO_5025515026" description="Secreted protein" evidence="1">
    <location>
        <begin position="27"/>
        <end position="83"/>
    </location>
</feature>
<dbReference type="EMBL" id="MU002018">
    <property type="protein sequence ID" value="KAF2791466.1"/>
    <property type="molecule type" value="Genomic_DNA"/>
</dbReference>
<name>A0A6A6X530_9PLEO</name>
<dbReference type="AlphaFoldDB" id="A0A6A6X530"/>
<dbReference type="Proteomes" id="UP000799757">
    <property type="component" value="Unassembled WGS sequence"/>
</dbReference>
<evidence type="ECO:0000313" key="2">
    <source>
        <dbReference type="EMBL" id="KAF2791466.1"/>
    </source>
</evidence>
<feature type="signal peptide" evidence="1">
    <location>
        <begin position="1"/>
        <end position="26"/>
    </location>
</feature>
<reference evidence="2" key="1">
    <citation type="journal article" date="2020" name="Stud. Mycol.">
        <title>101 Dothideomycetes genomes: a test case for predicting lifestyles and emergence of pathogens.</title>
        <authorList>
            <person name="Haridas S."/>
            <person name="Albert R."/>
            <person name="Binder M."/>
            <person name="Bloem J."/>
            <person name="Labutti K."/>
            <person name="Salamov A."/>
            <person name="Andreopoulos B."/>
            <person name="Baker S."/>
            <person name="Barry K."/>
            <person name="Bills G."/>
            <person name="Bluhm B."/>
            <person name="Cannon C."/>
            <person name="Castanera R."/>
            <person name="Culley D."/>
            <person name="Daum C."/>
            <person name="Ezra D."/>
            <person name="Gonzalez J."/>
            <person name="Henrissat B."/>
            <person name="Kuo A."/>
            <person name="Liang C."/>
            <person name="Lipzen A."/>
            <person name="Lutzoni F."/>
            <person name="Magnuson J."/>
            <person name="Mondo S."/>
            <person name="Nolan M."/>
            <person name="Ohm R."/>
            <person name="Pangilinan J."/>
            <person name="Park H.-J."/>
            <person name="Ramirez L."/>
            <person name="Alfaro M."/>
            <person name="Sun H."/>
            <person name="Tritt A."/>
            <person name="Yoshinaga Y."/>
            <person name="Zwiers L.-H."/>
            <person name="Turgeon B."/>
            <person name="Goodwin S."/>
            <person name="Spatafora J."/>
            <person name="Crous P."/>
            <person name="Grigoriev I."/>
        </authorList>
    </citation>
    <scope>NUCLEOTIDE SEQUENCE</scope>
    <source>
        <strain evidence="2">CBS 109.77</strain>
    </source>
</reference>
<proteinExistence type="predicted"/>
<keyword evidence="1" id="KW-0732">Signal</keyword>
<sequence>MAWAKQRTAATLVTACFSLLVPRASSDQKDHPSSIRKHHAPGVILQDIQGHTANVEEYCHSLRMVASRRYPLLGMSIGWKSFA</sequence>
<accession>A0A6A6X530</accession>
<gene>
    <name evidence="2" type="ORF">K505DRAFT_326848</name>
</gene>
<protein>
    <recommendedName>
        <fullName evidence="4">Secreted protein</fullName>
    </recommendedName>
</protein>